<dbReference type="AlphaFoldDB" id="A0A8E2AUI4"/>
<sequence length="251" mass="27962">MKDLSVILPPDLSRLRAFALDYGRGESVPQLLQIFRSHLTIINEPSKRLSTIELAIVPDHLPAVLSNLGNLRHVLSQITMLEIAVTHHSIPLMQIPVHAWSILLSCLPMLSILRLGGPWSRNVLSALAHPDRNAAPSPIPSRSLPCPHLHTVQIVDKLFQNPSETSTLVNSLGRCLTARARHFRALLPLLEIEVLGEVTRAVFSEKAAELSRFVTAFRVHEGPLPSLSIDFGFWNDAYLRYSFQPPPSRPQ</sequence>
<reference evidence="1 2" key="1">
    <citation type="submission" date="2016-07" db="EMBL/GenBank/DDBJ databases">
        <title>Draft genome of the white-rot fungus Obba rivulosa 3A-2.</title>
        <authorList>
            <consortium name="DOE Joint Genome Institute"/>
            <person name="Miettinen O."/>
            <person name="Riley R."/>
            <person name="Acob R."/>
            <person name="Barry K."/>
            <person name="Cullen D."/>
            <person name="De Vries R."/>
            <person name="Hainaut M."/>
            <person name="Hatakka A."/>
            <person name="Henrissat B."/>
            <person name="Hilden K."/>
            <person name="Kuo R."/>
            <person name="Labutti K."/>
            <person name="Lipzen A."/>
            <person name="Makela M.R."/>
            <person name="Sandor L."/>
            <person name="Spatafora J.W."/>
            <person name="Grigoriev I.V."/>
            <person name="Hibbett D.S."/>
        </authorList>
    </citation>
    <scope>NUCLEOTIDE SEQUENCE [LARGE SCALE GENOMIC DNA]</scope>
    <source>
        <strain evidence="1 2">3A-2</strain>
    </source>
</reference>
<organism evidence="1 2">
    <name type="scientific">Obba rivulosa</name>
    <dbReference type="NCBI Taxonomy" id="1052685"/>
    <lineage>
        <taxon>Eukaryota</taxon>
        <taxon>Fungi</taxon>
        <taxon>Dikarya</taxon>
        <taxon>Basidiomycota</taxon>
        <taxon>Agaricomycotina</taxon>
        <taxon>Agaricomycetes</taxon>
        <taxon>Polyporales</taxon>
        <taxon>Gelatoporiaceae</taxon>
        <taxon>Obba</taxon>
    </lineage>
</organism>
<dbReference type="EMBL" id="KV722389">
    <property type="protein sequence ID" value="OCH91248.1"/>
    <property type="molecule type" value="Genomic_DNA"/>
</dbReference>
<evidence type="ECO:0000313" key="2">
    <source>
        <dbReference type="Proteomes" id="UP000250043"/>
    </source>
</evidence>
<name>A0A8E2AUI4_9APHY</name>
<protein>
    <submittedName>
        <fullName evidence="1">Uncharacterized protein</fullName>
    </submittedName>
</protein>
<proteinExistence type="predicted"/>
<keyword evidence="2" id="KW-1185">Reference proteome</keyword>
<dbReference type="OrthoDB" id="2269034at2759"/>
<accession>A0A8E2AUI4</accession>
<dbReference type="Proteomes" id="UP000250043">
    <property type="component" value="Unassembled WGS sequence"/>
</dbReference>
<evidence type="ECO:0000313" key="1">
    <source>
        <dbReference type="EMBL" id="OCH91248.1"/>
    </source>
</evidence>
<gene>
    <name evidence="1" type="ORF">OBBRIDRAFT_792537</name>
</gene>